<organism evidence="2 3">
    <name type="scientific">Paramagnetospirillum magneticum (strain ATCC 700264 / AMB-1)</name>
    <name type="common">Magnetospirillum magneticum</name>
    <dbReference type="NCBI Taxonomy" id="342108"/>
    <lineage>
        <taxon>Bacteria</taxon>
        <taxon>Pseudomonadati</taxon>
        <taxon>Pseudomonadota</taxon>
        <taxon>Alphaproteobacteria</taxon>
        <taxon>Rhodospirillales</taxon>
        <taxon>Magnetospirillaceae</taxon>
        <taxon>Paramagnetospirillum</taxon>
    </lineage>
</organism>
<evidence type="ECO:0000313" key="2">
    <source>
        <dbReference type="EMBL" id="BAE52223.1"/>
    </source>
</evidence>
<dbReference type="Pfam" id="PF07238">
    <property type="entry name" value="PilZ"/>
    <property type="match status" value="1"/>
</dbReference>
<dbReference type="InterPro" id="IPR009875">
    <property type="entry name" value="PilZ_domain"/>
</dbReference>
<dbReference type="Gene3D" id="2.40.10.220">
    <property type="entry name" value="predicted glycosyltransferase like domains"/>
    <property type="match status" value="1"/>
</dbReference>
<dbReference type="OrthoDB" id="7355706at2"/>
<keyword evidence="3" id="KW-1185">Reference proteome</keyword>
<feature type="domain" description="PilZ" evidence="1">
    <location>
        <begin position="11"/>
        <end position="99"/>
    </location>
</feature>
<gene>
    <name evidence="2" type="ordered locus">amb3419</name>
</gene>
<dbReference type="AlphaFoldDB" id="Q2W1Q2"/>
<reference evidence="2 3" key="1">
    <citation type="journal article" date="2005" name="DNA Res.">
        <title>Complete genome sequence of the facultative anaerobic magnetotactic bacterium Magnetospirillum sp. strain AMB-1.</title>
        <authorList>
            <person name="Matsunaga T."/>
            <person name="Okamura Y."/>
            <person name="Fukuda Y."/>
            <person name="Wahyudi A.T."/>
            <person name="Murase Y."/>
            <person name="Takeyama H."/>
        </authorList>
    </citation>
    <scope>NUCLEOTIDE SEQUENCE [LARGE SCALE GENOMIC DNA]</scope>
    <source>
        <strain evidence="3">ATCC 700264 / AMB-1</strain>
    </source>
</reference>
<accession>Q2W1Q2</accession>
<evidence type="ECO:0000259" key="1">
    <source>
        <dbReference type="Pfam" id="PF07238"/>
    </source>
</evidence>
<sequence>MASDDQGQHGNRREFTRLRSSAECRCTLMGRESRAVLLDVSRGGLKLRFDDAELAMAAILPVPCDIIIRDDLSVMPATVMWAGGGLAGCRFHEPLSLDEVSRMMGGSFRLDVQRDPMPLAEITSAPQIHAESEAEREARMEAEMAAKIRLMVESDEADEKTPTPPS</sequence>
<dbReference type="EMBL" id="AP007255">
    <property type="protein sequence ID" value="BAE52223.1"/>
    <property type="molecule type" value="Genomic_DNA"/>
</dbReference>
<protein>
    <recommendedName>
        <fullName evidence="1">PilZ domain-containing protein</fullName>
    </recommendedName>
</protein>
<dbReference type="RefSeq" id="WP_011385779.1">
    <property type="nucleotide sequence ID" value="NC_007626.1"/>
</dbReference>
<dbReference type="GO" id="GO:0035438">
    <property type="term" value="F:cyclic-di-GMP binding"/>
    <property type="evidence" value="ECO:0007669"/>
    <property type="project" value="InterPro"/>
</dbReference>
<dbReference type="HOGENOM" id="CLU_136140_0_0_5"/>
<dbReference type="SUPFAM" id="SSF141371">
    <property type="entry name" value="PilZ domain-like"/>
    <property type="match status" value="1"/>
</dbReference>
<evidence type="ECO:0000313" key="3">
    <source>
        <dbReference type="Proteomes" id="UP000007058"/>
    </source>
</evidence>
<dbReference type="KEGG" id="mag:amb3419"/>
<proteinExistence type="predicted"/>
<dbReference type="Proteomes" id="UP000007058">
    <property type="component" value="Chromosome"/>
</dbReference>
<name>Q2W1Q2_PARM1</name>